<comment type="caution">
    <text evidence="1">The sequence shown here is derived from an EMBL/GenBank/DDBJ whole genome shotgun (WGS) entry which is preliminary data.</text>
</comment>
<organism evidence="1">
    <name type="scientific">mine drainage metagenome</name>
    <dbReference type="NCBI Taxonomy" id="410659"/>
    <lineage>
        <taxon>unclassified sequences</taxon>
        <taxon>metagenomes</taxon>
        <taxon>ecological metagenomes</taxon>
    </lineage>
</organism>
<dbReference type="EMBL" id="AUZY01005451">
    <property type="protein sequence ID" value="EQD59006.1"/>
    <property type="molecule type" value="Genomic_DNA"/>
</dbReference>
<gene>
    <name evidence="1" type="ORF">B1B_08371</name>
</gene>
<evidence type="ECO:0000313" key="1">
    <source>
        <dbReference type="EMBL" id="EQD59006.1"/>
    </source>
</evidence>
<dbReference type="AlphaFoldDB" id="T1AEF5"/>
<sequence length="122" mass="13274">MTAEIIAHAAVGLMPASMLPAALVTGRQFADVGIHGVAEADFFDWVLATPGGAAFVQTLARRLARFDWAEVEHDVLKHLYQSVIDERQRHQLGEYYTPDWLAGYSAHEGRWASAAPCPAAAV</sequence>
<reference evidence="1" key="2">
    <citation type="journal article" date="2014" name="ISME J.">
        <title>Microbial stratification in low pH oxic and suboxic macroscopic growths along an acid mine drainage.</title>
        <authorList>
            <person name="Mendez-Garcia C."/>
            <person name="Mesa V."/>
            <person name="Sprenger R.R."/>
            <person name="Richter M."/>
            <person name="Diez M.S."/>
            <person name="Solano J."/>
            <person name="Bargiela R."/>
            <person name="Golyshina O.V."/>
            <person name="Manteca A."/>
            <person name="Ramos J.L."/>
            <person name="Gallego J.R."/>
            <person name="Llorente I."/>
            <person name="Martins Dos Santos V.A."/>
            <person name="Jensen O.N."/>
            <person name="Pelaez A.I."/>
            <person name="Sanchez J."/>
            <person name="Ferrer M."/>
        </authorList>
    </citation>
    <scope>NUCLEOTIDE SEQUENCE</scope>
</reference>
<accession>T1AEF5</accession>
<reference evidence="1" key="1">
    <citation type="submission" date="2013-08" db="EMBL/GenBank/DDBJ databases">
        <authorList>
            <person name="Mendez C."/>
            <person name="Richter M."/>
            <person name="Ferrer M."/>
            <person name="Sanchez J."/>
        </authorList>
    </citation>
    <scope>NUCLEOTIDE SEQUENCE</scope>
</reference>
<proteinExistence type="predicted"/>
<dbReference type="InterPro" id="IPR029063">
    <property type="entry name" value="SAM-dependent_MTases_sf"/>
</dbReference>
<dbReference type="SUPFAM" id="SSF53335">
    <property type="entry name" value="S-adenosyl-L-methionine-dependent methyltransferases"/>
    <property type="match status" value="1"/>
</dbReference>
<name>T1AEF5_9ZZZZ</name>
<protein>
    <submittedName>
        <fullName evidence="1">Restriction enzyme</fullName>
    </submittedName>
</protein>